<evidence type="ECO:0000313" key="2">
    <source>
        <dbReference type="EMBL" id="PNW85696.1"/>
    </source>
</evidence>
<dbReference type="EMBL" id="CM008964">
    <property type="protein sequence ID" value="PNW85696.1"/>
    <property type="molecule type" value="Genomic_DNA"/>
</dbReference>
<protein>
    <submittedName>
        <fullName evidence="2">Uncharacterized protein</fullName>
    </submittedName>
</protein>
<dbReference type="RefSeq" id="XP_042926417.1">
    <property type="nucleotide sequence ID" value="XM_043061288.1"/>
</dbReference>
<evidence type="ECO:0000313" key="3">
    <source>
        <dbReference type="Proteomes" id="UP000006906"/>
    </source>
</evidence>
<sequence length="951" mass="101900">MEPSSSEEVGLEQGEARKDLDITETVLKKGTLSLSSDEAVIVRFLLALGEKWRRHGREELVRELRTARERGDKLTLFAGIADKLVRLELPPMARPQAMGDEVGDVAPDVEESIMGMVEDNEIVSLSAILELKGACLEEGESGGVEDGRPASSTTAAAAVEGTAVAAPPLNVVTPKEGMADVEAASSGAGAARSGTDVVTDLPEPGVAAGELTDGTLLRELYIALRVPDALRDLLRGNVRQLRPNVLDACNARAKARAALDLEAQSAGRPRTSAELALTVYWDMTGRACLFWIDMTGTDGVFNPVLLVLYVPGPVMQSKYPVLVRAARNMQRRLMEAQTLKKVPRGRLKECGGETHMAGYRHVQTNKASRVTMFLLALGEKWRRHGREELVRELRRARERGDKLTLFAGIADKLVRLELPPMARPQAMGDEVGDVAPDVEESIMGMVEDNEIVSLSAILELKGACLEEGESGGVEDGRPASSTTAAAAVEGTAVAAPPLNVVTPKEGMADVEAASSGAGAARSGTDVVTDLPEPGVAAGELTDGTLLRELYIALRVPDALRDLLRGNVRQLRPNVLDACNARAKARAALDLETQSAGRPRTSAELALTVYWDMTGRACLFWIDMTGTDGVFNPVLLVLYVPGPVMQSKYPVLVRAARNMQRRLMEAQTLKKVPRGRLKECGGETHMAGYRHVQTNKASRVTMYAHTSRSHEARVVIGAFGLCIAMLLLAMWDYLVTSAKETVAGTPAILATGAPWGLVPVGLDYFTHPHLDPDDATPTVVFLALWKSATGRRCKDFLDDVERAAHVSRNLFTFGGVSAYTRTQDSDLLVFDARQVVHGADLRVPLNAKFDEAGMPCGVTVGSGVVSRQSDVKVGRAEARGRLELAAEGKTASLHVMCKRGEEFEAEILRMAASAGCEAEAGCHPPSQKRAAGAALPQSAIKGRRAQGSGGKC</sequence>
<dbReference type="Gramene" id="PNW85696">
    <property type="protein sequence ID" value="PNW85696"/>
    <property type="gene ID" value="CHLRE_03g198400v5"/>
</dbReference>
<reference evidence="2 3" key="1">
    <citation type="journal article" date="2007" name="Science">
        <title>The Chlamydomonas genome reveals the evolution of key animal and plant functions.</title>
        <authorList>
            <person name="Merchant S.S."/>
            <person name="Prochnik S.E."/>
            <person name="Vallon O."/>
            <person name="Harris E.H."/>
            <person name="Karpowicz S.J."/>
            <person name="Witman G.B."/>
            <person name="Terry A."/>
            <person name="Salamov A."/>
            <person name="Fritz-Laylin L.K."/>
            <person name="Marechal-Drouard L."/>
            <person name="Marshall W.F."/>
            <person name="Qu L.H."/>
            <person name="Nelson D.R."/>
            <person name="Sanderfoot A.A."/>
            <person name="Spalding M.H."/>
            <person name="Kapitonov V.V."/>
            <person name="Ren Q."/>
            <person name="Ferris P."/>
            <person name="Lindquist E."/>
            <person name="Shapiro H."/>
            <person name="Lucas S.M."/>
            <person name="Grimwood J."/>
            <person name="Schmutz J."/>
            <person name="Cardol P."/>
            <person name="Cerutti H."/>
            <person name="Chanfreau G."/>
            <person name="Chen C.L."/>
            <person name="Cognat V."/>
            <person name="Croft M.T."/>
            <person name="Dent R."/>
            <person name="Dutcher S."/>
            <person name="Fernandez E."/>
            <person name="Fukuzawa H."/>
            <person name="Gonzalez-Ballester D."/>
            <person name="Gonzalez-Halphen D."/>
            <person name="Hallmann A."/>
            <person name="Hanikenne M."/>
            <person name="Hippler M."/>
            <person name="Inwood W."/>
            <person name="Jabbari K."/>
            <person name="Kalanon M."/>
            <person name="Kuras R."/>
            <person name="Lefebvre P.A."/>
            <person name="Lemaire S.D."/>
            <person name="Lobanov A.V."/>
            <person name="Lohr M."/>
            <person name="Manuell A."/>
            <person name="Meier I."/>
            <person name="Mets L."/>
            <person name="Mittag M."/>
            <person name="Mittelmeier T."/>
            <person name="Moroney J.V."/>
            <person name="Moseley J."/>
            <person name="Napoli C."/>
            <person name="Nedelcu A.M."/>
            <person name="Niyogi K."/>
            <person name="Novoselov S.V."/>
            <person name="Paulsen I.T."/>
            <person name="Pazour G."/>
            <person name="Purton S."/>
            <person name="Ral J.P."/>
            <person name="Riano-Pachon D.M."/>
            <person name="Riekhof W."/>
            <person name="Rymarquis L."/>
            <person name="Schroda M."/>
            <person name="Stern D."/>
            <person name="Umen J."/>
            <person name="Willows R."/>
            <person name="Wilson N."/>
            <person name="Zimmer S.L."/>
            <person name="Allmer J."/>
            <person name="Balk J."/>
            <person name="Bisova K."/>
            <person name="Chen C.J."/>
            <person name="Elias M."/>
            <person name="Gendler K."/>
            <person name="Hauser C."/>
            <person name="Lamb M.R."/>
            <person name="Ledford H."/>
            <person name="Long J.C."/>
            <person name="Minagawa J."/>
            <person name="Page M.D."/>
            <person name="Pan J."/>
            <person name="Pootakham W."/>
            <person name="Roje S."/>
            <person name="Rose A."/>
            <person name="Stahlberg E."/>
            <person name="Terauchi A.M."/>
            <person name="Yang P."/>
            <person name="Ball S."/>
            <person name="Bowler C."/>
            <person name="Dieckmann C.L."/>
            <person name="Gladyshev V.N."/>
            <person name="Green P."/>
            <person name="Jorgensen R."/>
            <person name="Mayfield S."/>
            <person name="Mueller-Roeber B."/>
            <person name="Rajamani S."/>
            <person name="Sayre R.T."/>
            <person name="Brokstein P."/>
            <person name="Dubchak I."/>
            <person name="Goodstein D."/>
            <person name="Hornick L."/>
            <person name="Huang Y.W."/>
            <person name="Jhaveri J."/>
            <person name="Luo Y."/>
            <person name="Martinez D."/>
            <person name="Ngau W.C."/>
            <person name="Otillar B."/>
            <person name="Poliakov A."/>
            <person name="Porter A."/>
            <person name="Szajkowski L."/>
            <person name="Werner G."/>
            <person name="Zhou K."/>
            <person name="Grigoriev I.V."/>
            <person name="Rokhsar D.S."/>
            <person name="Grossman A.R."/>
        </authorList>
    </citation>
    <scope>NUCLEOTIDE SEQUENCE [LARGE SCALE GENOMIC DNA]</scope>
    <source>
        <strain evidence="3">CC-503</strain>
    </source>
</reference>
<dbReference type="InParanoid" id="A0A2K3DYT0"/>
<keyword evidence="3" id="KW-1185">Reference proteome</keyword>
<dbReference type="GeneID" id="66052971"/>
<name>A0A2K3DYT0_CHLRE</name>
<organism evidence="2 3">
    <name type="scientific">Chlamydomonas reinhardtii</name>
    <name type="common">Chlamydomonas smithii</name>
    <dbReference type="NCBI Taxonomy" id="3055"/>
    <lineage>
        <taxon>Eukaryota</taxon>
        <taxon>Viridiplantae</taxon>
        <taxon>Chlorophyta</taxon>
        <taxon>core chlorophytes</taxon>
        <taxon>Chlorophyceae</taxon>
        <taxon>CS clade</taxon>
        <taxon>Chlamydomonadales</taxon>
        <taxon>Chlamydomonadaceae</taxon>
        <taxon>Chlamydomonas</taxon>
    </lineage>
</organism>
<dbReference type="AlphaFoldDB" id="A0A2K3DYT0"/>
<feature type="region of interest" description="Disordered" evidence="1">
    <location>
        <begin position="918"/>
        <end position="951"/>
    </location>
</feature>
<proteinExistence type="predicted"/>
<evidence type="ECO:0000256" key="1">
    <source>
        <dbReference type="SAM" id="MobiDB-lite"/>
    </source>
</evidence>
<dbReference type="KEGG" id="cre:CHLRE_03g198400v5"/>
<gene>
    <name evidence="2" type="ORF">CHLRE_03g198400v5</name>
</gene>
<accession>A0A2K3DYT0</accession>
<dbReference type="Proteomes" id="UP000006906">
    <property type="component" value="Chromosome 3"/>
</dbReference>